<comment type="caution">
    <text evidence="2">The sequence shown here is derived from an EMBL/GenBank/DDBJ whole genome shotgun (WGS) entry which is preliminary data.</text>
</comment>
<dbReference type="STRING" id="623744.A0A553RDQ0"/>
<feature type="region of interest" description="Disordered" evidence="1">
    <location>
        <begin position="219"/>
        <end position="249"/>
    </location>
</feature>
<dbReference type="AlphaFoldDB" id="A0A553RDQ0"/>
<proteinExistence type="predicted"/>
<dbReference type="Proteomes" id="UP000316079">
    <property type="component" value="Unassembled WGS sequence"/>
</dbReference>
<keyword evidence="3" id="KW-1185">Reference proteome</keyword>
<reference evidence="2 3" key="1">
    <citation type="journal article" date="2019" name="Sci. Data">
        <title>Hybrid genome assembly and annotation of Danionella translucida.</title>
        <authorList>
            <person name="Kadobianskyi M."/>
            <person name="Schulze L."/>
            <person name="Schuelke M."/>
            <person name="Judkewitz B."/>
        </authorList>
    </citation>
    <scope>NUCLEOTIDE SEQUENCE [LARGE SCALE GENOMIC DNA]</scope>
    <source>
        <strain evidence="2 3">Bolton</strain>
    </source>
</reference>
<sequence>MEMKNKSVTFNGKTMSKLQNLNVYLTDTLTLVAQDILKTVENLLLEFNEEICRSRQEIYLLKRGLTSGDKVNSETQTESQEQNCSQIFSKEWKDTAMQMKLEVYTHHEENEAPVCSTSASSSQCLDDFQDQISSKDTAAQFKHNHQNSFVNQEIQIKIEPETMEANVSFQLDGNDLGDGLKEPVEDPLSNRIIISNIGSLTHQTKPFKPPFINQEMSKQHAMHPSQTGKRPAGVEQNKARPHRPQHFPNVHEKPVFYEENITKETKRLTLAAQEIFNAVEGVFLEYTEEICRSRQEIELLKRRIELTRDQVDSETQTESQEQNCSQIFSKEWKDTAMQMKLEVYTHHEENEAPVCSTSASSSQCLDDFQDQISSKDTAAQFKHNHENSFVNQEIQIKVEPETMEANVSFQLDGNDLGDDLKEPVEESSSAILVPSHTRRNLSKLTLAAQEIFNAVEGVFLEYTEEICRSRQEIELLKRRIELTRDQVDSETQTESQEQNCSQIFSKEWKDTAMQMKLEVYTHHEENEAPVCSTSASSSQCLDDFQDQISSKDTAAQFKHNHENSFVNQEIQIKVEPETMEANVSFQLDGNDLGDGLKEPVEDPLSNGIIISNIGSLTHQTKPFKAPFINQGTLLQHMMELGPIHERY</sequence>
<dbReference type="OrthoDB" id="8939517at2759"/>
<evidence type="ECO:0000313" key="3">
    <source>
        <dbReference type="Proteomes" id="UP000316079"/>
    </source>
</evidence>
<organism evidence="2 3">
    <name type="scientific">Danionella cerebrum</name>
    <dbReference type="NCBI Taxonomy" id="2873325"/>
    <lineage>
        <taxon>Eukaryota</taxon>
        <taxon>Metazoa</taxon>
        <taxon>Chordata</taxon>
        <taxon>Craniata</taxon>
        <taxon>Vertebrata</taxon>
        <taxon>Euteleostomi</taxon>
        <taxon>Actinopterygii</taxon>
        <taxon>Neopterygii</taxon>
        <taxon>Teleostei</taxon>
        <taxon>Ostariophysi</taxon>
        <taxon>Cypriniformes</taxon>
        <taxon>Danionidae</taxon>
        <taxon>Danioninae</taxon>
        <taxon>Danionella</taxon>
    </lineage>
</organism>
<name>A0A553RDQ0_9TELE</name>
<protein>
    <submittedName>
        <fullName evidence="2">Uncharacterized protein</fullName>
    </submittedName>
</protein>
<evidence type="ECO:0000256" key="1">
    <source>
        <dbReference type="SAM" id="MobiDB-lite"/>
    </source>
</evidence>
<dbReference type="EMBL" id="SRMA01024534">
    <property type="protein sequence ID" value="TRZ00319.1"/>
    <property type="molecule type" value="Genomic_DNA"/>
</dbReference>
<evidence type="ECO:0000313" key="2">
    <source>
        <dbReference type="EMBL" id="TRZ00319.1"/>
    </source>
</evidence>
<accession>A0A553RDQ0</accession>
<gene>
    <name evidence="2" type="ORF">DNTS_005311</name>
</gene>